<name>A0A8J4PY70_9MYCE</name>
<accession>A0A8J4PY70</accession>
<dbReference type="InterPro" id="IPR000648">
    <property type="entry name" value="Oxysterol-bd"/>
</dbReference>
<proteinExistence type="inferred from homology"/>
<dbReference type="AlphaFoldDB" id="A0A8J4PY70"/>
<dbReference type="Gene3D" id="1.10.287.2720">
    <property type="match status" value="1"/>
</dbReference>
<dbReference type="Gene3D" id="3.30.70.3490">
    <property type="match status" value="1"/>
</dbReference>
<dbReference type="InterPro" id="IPR037239">
    <property type="entry name" value="OSBP_sf"/>
</dbReference>
<gene>
    <name evidence="2" type="ORF">CYY_002851</name>
</gene>
<reference evidence="2" key="1">
    <citation type="submission" date="2020-01" db="EMBL/GenBank/DDBJ databases">
        <title>Development of genomics and gene disruption for Polysphondylium violaceum indicates a role for the polyketide synthase stlB in stalk morphogenesis.</title>
        <authorList>
            <person name="Narita B."/>
            <person name="Kawabe Y."/>
            <person name="Kin K."/>
            <person name="Saito T."/>
            <person name="Gibbs R."/>
            <person name="Kuspa A."/>
            <person name="Muzny D."/>
            <person name="Queller D."/>
            <person name="Richards S."/>
            <person name="Strassman J."/>
            <person name="Sucgang R."/>
            <person name="Worley K."/>
            <person name="Schaap P."/>
        </authorList>
    </citation>
    <scope>NUCLEOTIDE SEQUENCE</scope>
    <source>
        <strain evidence="2">QSvi11</strain>
    </source>
</reference>
<dbReference type="PANTHER" id="PTHR10972:SF109">
    <property type="entry name" value="OXYSTEROL-BINDING PROTEIN 12"/>
    <property type="match status" value="1"/>
</dbReference>
<evidence type="ECO:0000256" key="1">
    <source>
        <dbReference type="RuleBase" id="RU003844"/>
    </source>
</evidence>
<dbReference type="OrthoDB" id="14833at2759"/>
<organism evidence="2 3">
    <name type="scientific">Polysphondylium violaceum</name>
    <dbReference type="NCBI Taxonomy" id="133409"/>
    <lineage>
        <taxon>Eukaryota</taxon>
        <taxon>Amoebozoa</taxon>
        <taxon>Evosea</taxon>
        <taxon>Eumycetozoa</taxon>
        <taxon>Dictyostelia</taxon>
        <taxon>Dictyosteliales</taxon>
        <taxon>Dictyosteliaceae</taxon>
        <taxon>Polysphondylium</taxon>
    </lineage>
</organism>
<dbReference type="InterPro" id="IPR018494">
    <property type="entry name" value="Oxysterol-bd_CS"/>
</dbReference>
<dbReference type="GO" id="GO:0032934">
    <property type="term" value="F:sterol binding"/>
    <property type="evidence" value="ECO:0007669"/>
    <property type="project" value="TreeGrafter"/>
</dbReference>
<dbReference type="EMBL" id="AJWJ01000083">
    <property type="protein sequence ID" value="KAF2075865.1"/>
    <property type="molecule type" value="Genomic_DNA"/>
</dbReference>
<comment type="caution">
    <text evidence="2">The sequence shown here is derived from an EMBL/GenBank/DDBJ whole genome shotgun (WGS) entry which is preliminary data.</text>
</comment>
<dbReference type="PANTHER" id="PTHR10972">
    <property type="entry name" value="OXYSTEROL-BINDING PROTEIN-RELATED"/>
    <property type="match status" value="1"/>
</dbReference>
<keyword evidence="3" id="KW-1185">Reference proteome</keyword>
<dbReference type="SUPFAM" id="SSF144000">
    <property type="entry name" value="Oxysterol-binding protein-like"/>
    <property type="match status" value="1"/>
</dbReference>
<dbReference type="PROSITE" id="PS01013">
    <property type="entry name" value="OSBP"/>
    <property type="match status" value="1"/>
</dbReference>
<dbReference type="Gene3D" id="2.40.160.120">
    <property type="match status" value="1"/>
</dbReference>
<dbReference type="GO" id="GO:0016020">
    <property type="term" value="C:membrane"/>
    <property type="evidence" value="ECO:0007669"/>
    <property type="project" value="TreeGrafter"/>
</dbReference>
<evidence type="ECO:0000313" key="2">
    <source>
        <dbReference type="EMBL" id="KAF2075865.1"/>
    </source>
</evidence>
<dbReference type="Proteomes" id="UP000695562">
    <property type="component" value="Unassembled WGS sequence"/>
</dbReference>
<evidence type="ECO:0008006" key="4">
    <source>
        <dbReference type="Google" id="ProtNLM"/>
    </source>
</evidence>
<comment type="similarity">
    <text evidence="1">Belongs to the OSBP family.</text>
</comment>
<dbReference type="GO" id="GO:0005829">
    <property type="term" value="C:cytosol"/>
    <property type="evidence" value="ECO:0007669"/>
    <property type="project" value="TreeGrafter"/>
</dbReference>
<protein>
    <recommendedName>
        <fullName evidence="4">Oxysterol binding family protein</fullName>
    </recommendedName>
</protein>
<dbReference type="Pfam" id="PF01237">
    <property type="entry name" value="Oxysterol_BP"/>
    <property type="match status" value="1"/>
</dbReference>
<sequence length="383" mass="43905">MDSPKEEAVETLNASKREIMMSLIKQIKVGGEVVHMVLPCFLLQPRSTLESFTDMFSCLDELFKVNEINDSQQRFLQFIKFYLSGWHTRPMGIKKPFNPVIGEVFEGFWDKSSVPISNSNNNSEMEDITVFEAEQISHHPPLSAYCLYNKARGIVVNGNVTPAYVKYLGNSAESHLQGVLSFNFFNVGERFTATLPTIGVKGIILGKLSPFTCGKAIVENDRFKCELEFLYKGLLGRTKNINGIKGEIYDQGKLIYKLKGNWDKKVYLVKPDDTETLLLDVSTLKPYHIGTKPIEEQPPNSSYHMWQKVTENILANNDRETAAEKQKIEEKQRIEEAERKKTGKKWVPTKFIHRPMSQKYPDTYMYKELDNLFPNQYSSKATQ</sequence>
<evidence type="ECO:0000313" key="3">
    <source>
        <dbReference type="Proteomes" id="UP000695562"/>
    </source>
</evidence>